<evidence type="ECO:0000256" key="4">
    <source>
        <dbReference type="ARBA" id="ARBA00022989"/>
    </source>
</evidence>
<dbReference type="EMBL" id="MK071982">
    <property type="protein sequence ID" value="AYV76013.1"/>
    <property type="molecule type" value="Genomic_DNA"/>
</dbReference>
<evidence type="ECO:0000256" key="5">
    <source>
        <dbReference type="ARBA" id="ARBA00023136"/>
    </source>
</evidence>
<proteinExistence type="predicted"/>
<accession>A0A3G4ZQY2</accession>
<reference evidence="8" key="1">
    <citation type="submission" date="2018-10" db="EMBL/GenBank/DDBJ databases">
        <title>Hidden diversity of soil giant viruses.</title>
        <authorList>
            <person name="Schulz F."/>
            <person name="Alteio L."/>
            <person name="Goudeau D."/>
            <person name="Ryan E.M."/>
            <person name="Malmstrom R.R."/>
            <person name="Blanchard J."/>
            <person name="Woyke T."/>
        </authorList>
    </citation>
    <scope>NUCLEOTIDE SEQUENCE</scope>
    <source>
        <strain evidence="8">TEV1</strain>
    </source>
</reference>
<keyword evidence="5 6" id="KW-0472">Membrane</keyword>
<keyword evidence="4 6" id="KW-1133">Transmembrane helix</keyword>
<feature type="transmembrane region" description="Helical" evidence="6">
    <location>
        <begin position="550"/>
        <end position="572"/>
    </location>
</feature>
<dbReference type="InterPro" id="IPR018966">
    <property type="entry name" value="VTC_domain"/>
</dbReference>
<evidence type="ECO:0000259" key="7">
    <source>
        <dbReference type="PROSITE" id="PS51382"/>
    </source>
</evidence>
<evidence type="ECO:0000313" key="8">
    <source>
        <dbReference type="EMBL" id="AYV76013.1"/>
    </source>
</evidence>
<dbReference type="GO" id="GO:0006799">
    <property type="term" value="P:polyphosphate biosynthetic process"/>
    <property type="evidence" value="ECO:0007669"/>
    <property type="project" value="UniProtKB-ARBA"/>
</dbReference>
<evidence type="ECO:0000256" key="6">
    <source>
        <dbReference type="SAM" id="Phobius"/>
    </source>
</evidence>
<protein>
    <recommendedName>
        <fullName evidence="7">SPX domain-containing protein</fullName>
    </recommendedName>
</protein>
<evidence type="ECO:0000256" key="3">
    <source>
        <dbReference type="ARBA" id="ARBA00022692"/>
    </source>
</evidence>
<evidence type="ECO:0000256" key="2">
    <source>
        <dbReference type="ARBA" id="ARBA00022554"/>
    </source>
</evidence>
<sequence>MKFQKLLNLEIEKSVATDRTRYFFNYKKGKKIINEYRQNTYDGTKFGLVFVMYINDEINKIRDYYQKKYNELLQSTSNEENYERIKDMQNKFIQLKDYLYLNFVALGKITKKHDKNITSNKIRDFYMSDNNKDEHNNKYYFKIMMNAKEFALIINNKLHKNKEKKILNNNIKQQNKNEFSRKTVKYLYDPINHDKILQHFLYHLPINKYKDIFIFEQPITSIYYDNDILKLYHDRLERKYGAYLIRLRWYGNDVPKTLYYEKKIHTNEDIDSSSIKIRTEVFNERNDYYEQTINKVNLDVENTDTSDIKNNIKMDDTHVEISKDMVTNNLIPKIRVLYNRTALEDPLKGIRVTIDTNLRFQTQTINDNKIIIKNNNPIEVFAYNILEVKEEIEDLGIKTSKIVEELINKKLIIEMPKFSKYIHGCQLFNSTHIKPYWYNMTNNLNIHTDNLAEKIMETDKLNNNEIAIPLSDSYKLLQTNESLFAKWTSFTEKLLFASYALISEKNDRNFFIGTIILLFCIFIHGYNYYQYKSERMLIIKRRIKVLEEKWYGNITFVFINIILLYVCYNYAINYLLII</sequence>
<name>A0A3G4ZQY2_9VIRU</name>
<comment type="subcellular location">
    <subcellularLocation>
        <location evidence="1">Vacuole membrane</location>
        <topology evidence="1">Multi-pass membrane protein</topology>
    </subcellularLocation>
</comment>
<evidence type="ECO:0000256" key="1">
    <source>
        <dbReference type="ARBA" id="ARBA00004128"/>
    </source>
</evidence>
<keyword evidence="3 6" id="KW-0812">Transmembrane</keyword>
<keyword evidence="2" id="KW-0926">Vacuole</keyword>
<feature type="domain" description="SPX" evidence="7">
    <location>
        <begin position="1"/>
        <end position="127"/>
    </location>
</feature>
<dbReference type="Gene3D" id="3.20.100.30">
    <property type="entry name" value="VTC, catalytic tunnel domain"/>
    <property type="match status" value="1"/>
</dbReference>
<dbReference type="PANTHER" id="PTHR46140">
    <property type="entry name" value="VACUOLAR TRANSPORTER CHAPERONE 1-RELATED"/>
    <property type="match status" value="1"/>
</dbReference>
<dbReference type="InterPro" id="IPR051572">
    <property type="entry name" value="VTC_Complex_Subunit"/>
</dbReference>
<organism evidence="8">
    <name type="scientific">Terrestrivirus sp</name>
    <dbReference type="NCBI Taxonomy" id="2487775"/>
    <lineage>
        <taxon>Viruses</taxon>
        <taxon>Varidnaviria</taxon>
        <taxon>Bamfordvirae</taxon>
        <taxon>Nucleocytoviricota</taxon>
        <taxon>Megaviricetes</taxon>
        <taxon>Imitervirales</taxon>
        <taxon>Mimiviridae</taxon>
        <taxon>Klosneuvirinae</taxon>
    </lineage>
</organism>
<dbReference type="InterPro" id="IPR004331">
    <property type="entry name" value="SPX_dom"/>
</dbReference>
<dbReference type="PANTHER" id="PTHR46140:SF1">
    <property type="entry name" value="VACUOLAR TRANSPORTER CHAPERONE COMPLEX SUBUNIT 4-RELATED"/>
    <property type="match status" value="1"/>
</dbReference>
<dbReference type="PROSITE" id="PS51382">
    <property type="entry name" value="SPX"/>
    <property type="match status" value="1"/>
</dbReference>
<feature type="transmembrane region" description="Helical" evidence="6">
    <location>
        <begin position="510"/>
        <end position="529"/>
    </location>
</feature>
<dbReference type="InterPro" id="IPR042267">
    <property type="entry name" value="VTC_sf"/>
</dbReference>
<gene>
    <name evidence="8" type="ORF">Terrestrivirus4_61</name>
</gene>
<dbReference type="Pfam" id="PF09359">
    <property type="entry name" value="VTC"/>
    <property type="match status" value="1"/>
</dbReference>